<sequence>MSDSSALNLTLATAALAISRRFNYKIEDSTECLTYYTASLQEINQRLQDPKESASDGVVGTILGFACFDTNIGNWDRWKLHMSGLQKIIKVRGGLQSFLGLHILQTTILWVDVAGSLILDTVPRFELPQISSIEPELHHSPRILTFVQKWETQYPELVDIRDNLFSLASLARHANSSATSNNLSQDGTFICIRLHSVAHGFLCMSRDIQPAVAYSNYPGSAIREALRLTSILFIAMIKKHHGVVPSGVPECKLRLSQFLTQVAVDWSSFMDLHLWVLMIGALAEKNGRLWYVSEISATMREMGLIKWDDLLDVVKDIIWINEILDEDAEMLREEVIGSQLN</sequence>
<evidence type="ECO:0000313" key="1">
    <source>
        <dbReference type="EMBL" id="KAF2672871.1"/>
    </source>
</evidence>
<name>A0A6A6UN01_9PEZI</name>
<protein>
    <submittedName>
        <fullName evidence="1">Uncharacterized protein</fullName>
    </submittedName>
</protein>
<dbReference type="Pfam" id="PF11951">
    <property type="entry name" value="Fungal_trans_2"/>
    <property type="match status" value="1"/>
</dbReference>
<dbReference type="AlphaFoldDB" id="A0A6A6UN01"/>
<evidence type="ECO:0000313" key="2">
    <source>
        <dbReference type="Proteomes" id="UP000799302"/>
    </source>
</evidence>
<dbReference type="OrthoDB" id="4159781at2759"/>
<keyword evidence="2" id="KW-1185">Reference proteome</keyword>
<proteinExistence type="predicted"/>
<gene>
    <name evidence="1" type="ORF">BT63DRAFT_138760</name>
</gene>
<accession>A0A6A6UN01</accession>
<organism evidence="1 2">
    <name type="scientific">Microthyrium microscopicum</name>
    <dbReference type="NCBI Taxonomy" id="703497"/>
    <lineage>
        <taxon>Eukaryota</taxon>
        <taxon>Fungi</taxon>
        <taxon>Dikarya</taxon>
        <taxon>Ascomycota</taxon>
        <taxon>Pezizomycotina</taxon>
        <taxon>Dothideomycetes</taxon>
        <taxon>Dothideomycetes incertae sedis</taxon>
        <taxon>Microthyriales</taxon>
        <taxon>Microthyriaceae</taxon>
        <taxon>Microthyrium</taxon>
    </lineage>
</organism>
<dbReference type="Proteomes" id="UP000799302">
    <property type="component" value="Unassembled WGS sequence"/>
</dbReference>
<dbReference type="PANTHER" id="PTHR37540">
    <property type="entry name" value="TRANSCRIPTION FACTOR (ACR-2), PUTATIVE-RELATED-RELATED"/>
    <property type="match status" value="1"/>
</dbReference>
<reference evidence="1" key="1">
    <citation type="journal article" date="2020" name="Stud. Mycol.">
        <title>101 Dothideomycetes genomes: a test case for predicting lifestyles and emergence of pathogens.</title>
        <authorList>
            <person name="Haridas S."/>
            <person name="Albert R."/>
            <person name="Binder M."/>
            <person name="Bloem J."/>
            <person name="Labutti K."/>
            <person name="Salamov A."/>
            <person name="Andreopoulos B."/>
            <person name="Baker S."/>
            <person name="Barry K."/>
            <person name="Bills G."/>
            <person name="Bluhm B."/>
            <person name="Cannon C."/>
            <person name="Castanera R."/>
            <person name="Culley D."/>
            <person name="Daum C."/>
            <person name="Ezra D."/>
            <person name="Gonzalez J."/>
            <person name="Henrissat B."/>
            <person name="Kuo A."/>
            <person name="Liang C."/>
            <person name="Lipzen A."/>
            <person name="Lutzoni F."/>
            <person name="Magnuson J."/>
            <person name="Mondo S."/>
            <person name="Nolan M."/>
            <person name="Ohm R."/>
            <person name="Pangilinan J."/>
            <person name="Park H.-J."/>
            <person name="Ramirez L."/>
            <person name="Alfaro M."/>
            <person name="Sun H."/>
            <person name="Tritt A."/>
            <person name="Yoshinaga Y."/>
            <person name="Zwiers L.-H."/>
            <person name="Turgeon B."/>
            <person name="Goodwin S."/>
            <person name="Spatafora J."/>
            <person name="Crous P."/>
            <person name="Grigoriev I."/>
        </authorList>
    </citation>
    <scope>NUCLEOTIDE SEQUENCE</scope>
    <source>
        <strain evidence="1">CBS 115976</strain>
    </source>
</reference>
<dbReference type="InterPro" id="IPR021858">
    <property type="entry name" value="Fun_TF"/>
</dbReference>
<dbReference type="PANTHER" id="PTHR37540:SF5">
    <property type="entry name" value="TRANSCRIPTION FACTOR DOMAIN-CONTAINING PROTEIN"/>
    <property type="match status" value="1"/>
</dbReference>
<dbReference type="EMBL" id="MU004231">
    <property type="protein sequence ID" value="KAF2672871.1"/>
    <property type="molecule type" value="Genomic_DNA"/>
</dbReference>